<evidence type="ECO:0000256" key="2">
    <source>
        <dbReference type="SAM" id="Phobius"/>
    </source>
</evidence>
<dbReference type="EMBL" id="AZYO01000043">
    <property type="protein sequence ID" value="KOS55236.1"/>
    <property type="molecule type" value="Genomic_DNA"/>
</dbReference>
<keyword evidence="2" id="KW-1133">Transmembrane helix</keyword>
<dbReference type="Proteomes" id="UP000037712">
    <property type="component" value="Unassembled WGS sequence"/>
</dbReference>
<feature type="region of interest" description="Disordered" evidence="1">
    <location>
        <begin position="1"/>
        <end position="30"/>
    </location>
</feature>
<gene>
    <name evidence="3" type="ORF">Z051_16110</name>
</gene>
<proteinExistence type="predicted"/>
<evidence type="ECO:0000313" key="4">
    <source>
        <dbReference type="Proteomes" id="UP000037712"/>
    </source>
</evidence>
<feature type="transmembrane region" description="Helical" evidence="2">
    <location>
        <begin position="32"/>
        <end position="49"/>
    </location>
</feature>
<dbReference type="PATRIC" id="fig|1441923.3.peg.3539"/>
<comment type="caution">
    <text evidence="3">The sequence shown here is derived from an EMBL/GenBank/DDBJ whole genome shotgun (WGS) entry which is preliminary data.</text>
</comment>
<protein>
    <submittedName>
        <fullName evidence="3">Uncharacterized protein</fullName>
    </submittedName>
</protein>
<name>A0A0M8PFD7_RHORH</name>
<reference evidence="3 4" key="1">
    <citation type="journal article" date="2015" name="Genome Announc.">
        <title>Draft Genome Sequence of Rhodococcus rhodochrous Strain KG-21, a Soil Isolate from Oil Fields of Krishna-Godavari Basin, India.</title>
        <authorList>
            <person name="Dawar C."/>
            <person name="Aggarwal R.K."/>
        </authorList>
    </citation>
    <scope>NUCLEOTIDE SEQUENCE [LARGE SCALE GENOMIC DNA]</scope>
    <source>
        <strain evidence="3 4">KG-21</strain>
    </source>
</reference>
<keyword evidence="2" id="KW-0812">Transmembrane</keyword>
<evidence type="ECO:0000313" key="3">
    <source>
        <dbReference type="EMBL" id="KOS55236.1"/>
    </source>
</evidence>
<reference evidence="4" key="2">
    <citation type="submission" date="2015-01" db="EMBL/GenBank/DDBJ databases">
        <title>Draft genome sequence of potential hydrocarbon metabolising strain of Rhodococcus rhodochrous.</title>
        <authorList>
            <person name="Aggarwal R.K."/>
            <person name="Dawar C."/>
        </authorList>
    </citation>
    <scope>NUCLEOTIDE SEQUENCE [LARGE SCALE GENOMIC DNA]</scope>
    <source>
        <strain evidence="4">KG-21</strain>
    </source>
</reference>
<evidence type="ECO:0000256" key="1">
    <source>
        <dbReference type="SAM" id="MobiDB-lite"/>
    </source>
</evidence>
<keyword evidence="2" id="KW-0472">Membrane</keyword>
<dbReference type="RefSeq" id="WP_054373520.1">
    <property type="nucleotide sequence ID" value="NZ_AZYO01000043.1"/>
</dbReference>
<accession>A0A0M8PFD7</accession>
<dbReference type="AlphaFoldDB" id="A0A0M8PFD7"/>
<feature type="transmembrane region" description="Helical" evidence="2">
    <location>
        <begin position="55"/>
        <end position="77"/>
    </location>
</feature>
<sequence>MSVNPPSTRRNHRQNSAWRRPGSGRHDTPRSLPISGIVCGAAAVAYAPVGAYTGSVLTGVLTAVATTAAVALAALMIRA</sequence>
<organism evidence="3 4">
    <name type="scientific">Rhodococcus rhodochrous KG-21</name>
    <dbReference type="NCBI Taxonomy" id="1441923"/>
    <lineage>
        <taxon>Bacteria</taxon>
        <taxon>Bacillati</taxon>
        <taxon>Actinomycetota</taxon>
        <taxon>Actinomycetes</taxon>
        <taxon>Mycobacteriales</taxon>
        <taxon>Nocardiaceae</taxon>
        <taxon>Rhodococcus</taxon>
    </lineage>
</organism>